<name>A0A2H0TF70_9BACT</name>
<evidence type="ECO:0000256" key="6">
    <source>
        <dbReference type="ARBA" id="ARBA00022989"/>
    </source>
</evidence>
<dbReference type="GO" id="GO:0005886">
    <property type="term" value="C:plasma membrane"/>
    <property type="evidence" value="ECO:0007669"/>
    <property type="project" value="UniProtKB-SubCell"/>
</dbReference>
<evidence type="ECO:0000256" key="2">
    <source>
        <dbReference type="ARBA" id="ARBA00005745"/>
    </source>
</evidence>
<evidence type="ECO:0000259" key="9">
    <source>
        <dbReference type="Pfam" id="PF00482"/>
    </source>
</evidence>
<protein>
    <recommendedName>
        <fullName evidence="9">Type II secretion system protein GspF domain-containing protein</fullName>
    </recommendedName>
</protein>
<evidence type="ECO:0000256" key="1">
    <source>
        <dbReference type="ARBA" id="ARBA00004429"/>
    </source>
</evidence>
<evidence type="ECO:0000256" key="5">
    <source>
        <dbReference type="ARBA" id="ARBA00022692"/>
    </source>
</evidence>
<keyword evidence="5 8" id="KW-0812">Transmembrane</keyword>
<dbReference type="FunFam" id="1.20.81.30:FF:000001">
    <property type="entry name" value="Type II secretion system protein F"/>
    <property type="match status" value="2"/>
</dbReference>
<comment type="subcellular location">
    <subcellularLocation>
        <location evidence="1">Cell inner membrane</location>
        <topology evidence="1">Multi-pass membrane protein</topology>
    </subcellularLocation>
</comment>
<dbReference type="Pfam" id="PF00482">
    <property type="entry name" value="T2SSF"/>
    <property type="match status" value="2"/>
</dbReference>
<dbReference type="PANTHER" id="PTHR30012:SF0">
    <property type="entry name" value="TYPE II SECRETION SYSTEM PROTEIN F-RELATED"/>
    <property type="match status" value="1"/>
</dbReference>
<dbReference type="AlphaFoldDB" id="A0A2H0TF70"/>
<evidence type="ECO:0000313" key="11">
    <source>
        <dbReference type="Proteomes" id="UP000229383"/>
    </source>
</evidence>
<dbReference type="EMBL" id="PFCN01000033">
    <property type="protein sequence ID" value="PIR70190.1"/>
    <property type="molecule type" value="Genomic_DNA"/>
</dbReference>
<sequence length="404" mass="44835">MTLYSYSAKKISGEEINGQEDTENQFTLAESLRKKGYMLVSFKKKSALPYFSLNKLTPKRSVSMSEKMIFSRNLSVMVGAGVALTRGLEVLTRQTTNAKFKEVIGDLSDNIRRGKPLSEAMSEHPKIFSRLFVAMIKAGETSGNLEESLLLIAGQLEREYDLRRKVRGAFIYPVIILISMAVIGVIMMMYVVPTLVSTFEELGIELPLSTRIMLATSNFLTNNIFITIFMIAGLAIVLRIILKNDKVSDFVSGLTLRIPIISGLVKKINAARTARTFGSLLGAGVEILEALDVTENVIQNPRFKKVIRDSKTDIQKGNTVSKSFIENQDLFPLLVGEMMAVGEETGKLSKMLERLASFYEQEVDAQTKNISTIIEPFLMIIIGIVVGFFAFSMITPLYSSMAGL</sequence>
<evidence type="ECO:0000313" key="10">
    <source>
        <dbReference type="EMBL" id="PIR70190.1"/>
    </source>
</evidence>
<dbReference type="InterPro" id="IPR042094">
    <property type="entry name" value="T2SS_GspF_sf"/>
</dbReference>
<feature type="domain" description="Type II secretion system protein GspF" evidence="9">
    <location>
        <begin position="274"/>
        <end position="396"/>
    </location>
</feature>
<evidence type="ECO:0000256" key="4">
    <source>
        <dbReference type="ARBA" id="ARBA00022519"/>
    </source>
</evidence>
<comment type="similarity">
    <text evidence="2">Belongs to the GSP F family.</text>
</comment>
<keyword evidence="4" id="KW-0997">Cell inner membrane</keyword>
<feature type="transmembrane region" description="Helical" evidence="8">
    <location>
        <begin position="170"/>
        <end position="192"/>
    </location>
</feature>
<evidence type="ECO:0000256" key="3">
    <source>
        <dbReference type="ARBA" id="ARBA00022475"/>
    </source>
</evidence>
<dbReference type="Proteomes" id="UP000229383">
    <property type="component" value="Unassembled WGS sequence"/>
</dbReference>
<organism evidence="10 11">
    <name type="scientific">Candidatus Niyogibacteria bacterium CG10_big_fil_rev_8_21_14_0_10_42_19</name>
    <dbReference type="NCBI Taxonomy" id="1974725"/>
    <lineage>
        <taxon>Bacteria</taxon>
        <taxon>Candidatus Niyogiibacteriota</taxon>
    </lineage>
</organism>
<accession>A0A2H0TF70</accession>
<dbReference type="PANTHER" id="PTHR30012">
    <property type="entry name" value="GENERAL SECRETION PATHWAY PROTEIN"/>
    <property type="match status" value="1"/>
</dbReference>
<keyword evidence="3" id="KW-1003">Cell membrane</keyword>
<reference evidence="11" key="1">
    <citation type="submission" date="2017-09" db="EMBL/GenBank/DDBJ databases">
        <title>Depth-based differentiation of microbial function through sediment-hosted aquifers and enrichment of novel symbionts in the deep terrestrial subsurface.</title>
        <authorList>
            <person name="Probst A.J."/>
            <person name="Ladd B."/>
            <person name="Jarett J.K."/>
            <person name="Geller-Mcgrath D.E."/>
            <person name="Sieber C.M.K."/>
            <person name="Emerson J.B."/>
            <person name="Anantharaman K."/>
            <person name="Thomas B.C."/>
            <person name="Malmstrom R."/>
            <person name="Stieglmeier M."/>
            <person name="Klingl A."/>
            <person name="Woyke T."/>
            <person name="Ryan C.M."/>
            <person name="Banfield J.F."/>
        </authorList>
    </citation>
    <scope>NUCLEOTIDE SEQUENCE [LARGE SCALE GENOMIC DNA]</scope>
</reference>
<dbReference type="PRINTS" id="PR00812">
    <property type="entry name" value="BCTERIALGSPF"/>
</dbReference>
<keyword evidence="6 8" id="KW-1133">Transmembrane helix</keyword>
<dbReference type="InterPro" id="IPR018076">
    <property type="entry name" value="T2SS_GspF_dom"/>
</dbReference>
<dbReference type="Gene3D" id="1.20.81.30">
    <property type="entry name" value="Type II secretion system (T2SS), domain F"/>
    <property type="match status" value="2"/>
</dbReference>
<evidence type="ECO:0000256" key="7">
    <source>
        <dbReference type="ARBA" id="ARBA00023136"/>
    </source>
</evidence>
<feature type="domain" description="Type II secretion system protein GspF" evidence="9">
    <location>
        <begin position="70"/>
        <end position="193"/>
    </location>
</feature>
<proteinExistence type="inferred from homology"/>
<evidence type="ECO:0000256" key="8">
    <source>
        <dbReference type="SAM" id="Phobius"/>
    </source>
</evidence>
<gene>
    <name evidence="10" type="ORF">COU46_02895</name>
</gene>
<feature type="transmembrane region" description="Helical" evidence="8">
    <location>
        <begin position="224"/>
        <end position="242"/>
    </location>
</feature>
<comment type="caution">
    <text evidence="10">The sequence shown here is derived from an EMBL/GenBank/DDBJ whole genome shotgun (WGS) entry which is preliminary data.</text>
</comment>
<dbReference type="InterPro" id="IPR003004">
    <property type="entry name" value="GspF/PilC"/>
</dbReference>
<feature type="transmembrane region" description="Helical" evidence="8">
    <location>
        <begin position="377"/>
        <end position="398"/>
    </location>
</feature>
<keyword evidence="7 8" id="KW-0472">Membrane</keyword>